<name>A0ABP7P1A6_9ACTN</name>
<comment type="caution">
    <text evidence="3">The sequence shown here is derived from an EMBL/GenBank/DDBJ whole genome shotgun (WGS) entry which is preliminary data.</text>
</comment>
<dbReference type="InterPro" id="IPR051783">
    <property type="entry name" value="NAD(P)-dependent_oxidoreduct"/>
</dbReference>
<dbReference type="EMBL" id="BAAAZW010000004">
    <property type="protein sequence ID" value="GAA3958051.1"/>
    <property type="molecule type" value="Genomic_DNA"/>
</dbReference>
<evidence type="ECO:0000256" key="1">
    <source>
        <dbReference type="SAM" id="MobiDB-lite"/>
    </source>
</evidence>
<keyword evidence="4" id="KW-1185">Reference proteome</keyword>
<feature type="region of interest" description="Disordered" evidence="1">
    <location>
        <begin position="330"/>
        <end position="352"/>
    </location>
</feature>
<protein>
    <submittedName>
        <fullName evidence="3">NAD-dependent epimerase/dehydratase family protein</fullName>
    </submittedName>
</protein>
<accession>A0ABP7P1A6</accession>
<organism evidence="3 4">
    <name type="scientific">Gordonia caeni</name>
    <dbReference type="NCBI Taxonomy" id="1007097"/>
    <lineage>
        <taxon>Bacteria</taxon>
        <taxon>Bacillati</taxon>
        <taxon>Actinomycetota</taxon>
        <taxon>Actinomycetes</taxon>
        <taxon>Mycobacteriales</taxon>
        <taxon>Gordoniaceae</taxon>
        <taxon>Gordonia</taxon>
    </lineage>
</organism>
<evidence type="ECO:0000313" key="4">
    <source>
        <dbReference type="Proteomes" id="UP001418444"/>
    </source>
</evidence>
<evidence type="ECO:0000313" key="3">
    <source>
        <dbReference type="EMBL" id="GAA3958051.1"/>
    </source>
</evidence>
<dbReference type="PANTHER" id="PTHR48079">
    <property type="entry name" value="PROTEIN YEEZ"/>
    <property type="match status" value="1"/>
</dbReference>
<dbReference type="Proteomes" id="UP001418444">
    <property type="component" value="Unassembled WGS sequence"/>
</dbReference>
<feature type="domain" description="NAD-dependent epimerase/dehydratase" evidence="2">
    <location>
        <begin position="3"/>
        <end position="228"/>
    </location>
</feature>
<dbReference type="SUPFAM" id="SSF51735">
    <property type="entry name" value="NAD(P)-binding Rossmann-fold domains"/>
    <property type="match status" value="1"/>
</dbReference>
<dbReference type="Gene3D" id="3.40.50.720">
    <property type="entry name" value="NAD(P)-binding Rossmann-like Domain"/>
    <property type="match status" value="1"/>
</dbReference>
<dbReference type="Pfam" id="PF01370">
    <property type="entry name" value="Epimerase"/>
    <property type="match status" value="1"/>
</dbReference>
<dbReference type="InterPro" id="IPR001509">
    <property type="entry name" value="Epimerase_deHydtase"/>
</dbReference>
<dbReference type="InterPro" id="IPR036291">
    <property type="entry name" value="NAD(P)-bd_dom_sf"/>
</dbReference>
<proteinExistence type="predicted"/>
<reference evidence="4" key="1">
    <citation type="journal article" date="2019" name="Int. J. Syst. Evol. Microbiol.">
        <title>The Global Catalogue of Microorganisms (GCM) 10K type strain sequencing project: providing services to taxonomists for standard genome sequencing and annotation.</title>
        <authorList>
            <consortium name="The Broad Institute Genomics Platform"/>
            <consortium name="The Broad Institute Genome Sequencing Center for Infectious Disease"/>
            <person name="Wu L."/>
            <person name="Ma J."/>
        </authorList>
    </citation>
    <scope>NUCLEOTIDE SEQUENCE [LARGE SCALE GENOMIC DNA]</scope>
    <source>
        <strain evidence="4">JCM 16923</strain>
    </source>
</reference>
<gene>
    <name evidence="3" type="ORF">GCM10022231_16750</name>
</gene>
<sequence>MKVAVTGANGFVGTNLVDLLLLDGHEVVAIDRMVPSGGEARSGVSAVVADILDPDAMRAALAGVDVVYHLVAVITLAHRNDHAWRINTEGVRVVAEAALDAGVTRMVHCSSIHSFDQHAAGDQLDENSLRSVSPDLPVYDRSKYAGEQELRAVIDRGLDAVICNPTAVFGPTDAAPLSRINGILRDAARGRVPAFIRGGFDFVDVRDVAAGLVAAADRGRTGENYLIGGHYRQLVDLARDTARQCGRRGPIVALPLSGLAAIMPLVEPISAAFGSDLLTRASLAAVTSSPRVDCSKAADELGYRPRTTEDTVRDLASHFVSAGQLARGRSSRAASTAPHLSTDVRATPVSAV</sequence>
<dbReference type="RefSeq" id="WP_344782567.1">
    <property type="nucleotide sequence ID" value="NZ_BAAAZW010000004.1"/>
</dbReference>
<dbReference type="PANTHER" id="PTHR48079:SF6">
    <property type="entry name" value="NAD(P)-BINDING DOMAIN-CONTAINING PROTEIN-RELATED"/>
    <property type="match status" value="1"/>
</dbReference>
<evidence type="ECO:0000259" key="2">
    <source>
        <dbReference type="Pfam" id="PF01370"/>
    </source>
</evidence>